<dbReference type="EMBL" id="BAABIM010000004">
    <property type="protein sequence ID" value="GAA4694318.1"/>
    <property type="molecule type" value="Genomic_DNA"/>
</dbReference>
<dbReference type="Proteomes" id="UP001500621">
    <property type="component" value="Unassembled WGS sequence"/>
</dbReference>
<sequence>MTRTVRASGTGEATARPDAAVVQLAVTHRAGDLADALAGAESARAEVVAAAHEHVPPTAVGSTGLAVHPEHGEPGQVVAYVARHGLLIACAGLEAAGQLVAGLADSAVGRLVVEGVTPEVSDPTPARDEARALAFAEARRRAAQLARLAGGELGEVQHVVEGAGAGADGAGARLAFRAAEVRLEPGETTVRATVTAEFELL</sequence>
<dbReference type="Gene3D" id="3.30.70.2970">
    <property type="entry name" value="Protein of unknown function (DUF541), domain 2"/>
    <property type="match status" value="1"/>
</dbReference>
<dbReference type="InterPro" id="IPR007497">
    <property type="entry name" value="SIMPL/DUF541"/>
</dbReference>
<organism evidence="1 2">
    <name type="scientific">Nocardioides nanhaiensis</name>
    <dbReference type="NCBI Taxonomy" id="1476871"/>
    <lineage>
        <taxon>Bacteria</taxon>
        <taxon>Bacillati</taxon>
        <taxon>Actinomycetota</taxon>
        <taxon>Actinomycetes</taxon>
        <taxon>Propionibacteriales</taxon>
        <taxon>Nocardioidaceae</taxon>
        <taxon>Nocardioides</taxon>
    </lineage>
</organism>
<dbReference type="Gene3D" id="3.30.110.170">
    <property type="entry name" value="Protein of unknown function (DUF541), domain 1"/>
    <property type="match status" value="1"/>
</dbReference>
<dbReference type="RefSeq" id="WP_345268404.1">
    <property type="nucleotide sequence ID" value="NZ_BAABIM010000004.1"/>
</dbReference>
<comment type="caution">
    <text evidence="1">The sequence shown here is derived from an EMBL/GenBank/DDBJ whole genome shotgun (WGS) entry which is preliminary data.</text>
</comment>
<accession>A0ABP8WTM9</accession>
<reference evidence="2" key="1">
    <citation type="journal article" date="2019" name="Int. J. Syst. Evol. Microbiol.">
        <title>The Global Catalogue of Microorganisms (GCM) 10K type strain sequencing project: providing services to taxonomists for standard genome sequencing and annotation.</title>
        <authorList>
            <consortium name="The Broad Institute Genomics Platform"/>
            <consortium name="The Broad Institute Genome Sequencing Center for Infectious Disease"/>
            <person name="Wu L."/>
            <person name="Ma J."/>
        </authorList>
    </citation>
    <scope>NUCLEOTIDE SEQUENCE [LARGE SCALE GENOMIC DNA]</scope>
    <source>
        <strain evidence="2">JCM 18127</strain>
    </source>
</reference>
<evidence type="ECO:0000313" key="1">
    <source>
        <dbReference type="EMBL" id="GAA4694318.1"/>
    </source>
</evidence>
<evidence type="ECO:0008006" key="3">
    <source>
        <dbReference type="Google" id="ProtNLM"/>
    </source>
</evidence>
<keyword evidence="2" id="KW-1185">Reference proteome</keyword>
<dbReference type="PANTHER" id="PTHR34387:SF1">
    <property type="entry name" value="PERIPLASMIC IMMUNOGENIC PROTEIN"/>
    <property type="match status" value="1"/>
</dbReference>
<proteinExistence type="predicted"/>
<dbReference type="InterPro" id="IPR052022">
    <property type="entry name" value="26kDa_periplasmic_antigen"/>
</dbReference>
<protein>
    <recommendedName>
        <fullName evidence="3">DUF541 domain-containing protein</fullName>
    </recommendedName>
</protein>
<dbReference type="PANTHER" id="PTHR34387">
    <property type="entry name" value="SLR1258 PROTEIN"/>
    <property type="match status" value="1"/>
</dbReference>
<evidence type="ECO:0000313" key="2">
    <source>
        <dbReference type="Proteomes" id="UP001500621"/>
    </source>
</evidence>
<gene>
    <name evidence="1" type="ORF">GCM10023226_35620</name>
</gene>
<dbReference type="Pfam" id="PF04402">
    <property type="entry name" value="SIMPL"/>
    <property type="match status" value="1"/>
</dbReference>
<name>A0ABP8WTM9_9ACTN</name>